<comment type="caution">
    <text evidence="1">The sequence shown here is derived from an EMBL/GenBank/DDBJ whole genome shotgun (WGS) entry which is preliminary data.</text>
</comment>
<reference evidence="1" key="1">
    <citation type="submission" date="2019-05" db="EMBL/GenBank/DDBJ databases">
        <title>Whole genome sequencing of Pseudanabaena catenata USMAC16.</title>
        <authorList>
            <person name="Khan Z."/>
            <person name="Omar W.M."/>
            <person name="Convey P."/>
            <person name="Merican F."/>
            <person name="Najimudin N."/>
        </authorList>
    </citation>
    <scope>NUCLEOTIDE SEQUENCE</scope>
    <source>
        <strain evidence="1">USMAC16</strain>
    </source>
</reference>
<gene>
    <name evidence="1" type="ORF">FEV09_07550</name>
</gene>
<accession>A0A9X4MAY3</accession>
<evidence type="ECO:0000313" key="1">
    <source>
        <dbReference type="EMBL" id="MDG3494411.1"/>
    </source>
</evidence>
<protein>
    <submittedName>
        <fullName evidence="1">Uncharacterized protein</fullName>
    </submittedName>
</protein>
<dbReference type="RefSeq" id="WP_009626485.1">
    <property type="nucleotide sequence ID" value="NZ_VBTY01000045.1"/>
</dbReference>
<proteinExistence type="predicted"/>
<dbReference type="Proteomes" id="UP001152872">
    <property type="component" value="Unassembled WGS sequence"/>
</dbReference>
<evidence type="ECO:0000313" key="2">
    <source>
        <dbReference type="Proteomes" id="UP001152872"/>
    </source>
</evidence>
<organism evidence="1 2">
    <name type="scientific">Pseudanabaena catenata USMAC16</name>
    <dbReference type="NCBI Taxonomy" id="1855837"/>
    <lineage>
        <taxon>Bacteria</taxon>
        <taxon>Bacillati</taxon>
        <taxon>Cyanobacteriota</taxon>
        <taxon>Cyanophyceae</taxon>
        <taxon>Pseudanabaenales</taxon>
        <taxon>Pseudanabaenaceae</taxon>
        <taxon>Pseudanabaena</taxon>
    </lineage>
</organism>
<keyword evidence="2" id="KW-1185">Reference proteome</keyword>
<name>A0A9X4MAY3_9CYAN</name>
<dbReference type="EMBL" id="VBTY01000045">
    <property type="protein sequence ID" value="MDG3494411.1"/>
    <property type="molecule type" value="Genomic_DNA"/>
</dbReference>
<dbReference type="AlphaFoldDB" id="A0A9X4MAY3"/>
<sequence>MIDNLYKTLKSVAHAQRAPQVLNLDFNYAEILNNISPDIISPDIKKRSARVACATFFEVLSLIAPT</sequence>